<dbReference type="AlphaFoldDB" id="A0AAQ3TNV1"/>
<organism evidence="2 3">
    <name type="scientific">Paspalum notatum var. saurae</name>
    <dbReference type="NCBI Taxonomy" id="547442"/>
    <lineage>
        <taxon>Eukaryota</taxon>
        <taxon>Viridiplantae</taxon>
        <taxon>Streptophyta</taxon>
        <taxon>Embryophyta</taxon>
        <taxon>Tracheophyta</taxon>
        <taxon>Spermatophyta</taxon>
        <taxon>Magnoliopsida</taxon>
        <taxon>Liliopsida</taxon>
        <taxon>Poales</taxon>
        <taxon>Poaceae</taxon>
        <taxon>PACMAD clade</taxon>
        <taxon>Panicoideae</taxon>
        <taxon>Andropogonodae</taxon>
        <taxon>Paspaleae</taxon>
        <taxon>Paspalinae</taxon>
        <taxon>Paspalum</taxon>
    </lineage>
</organism>
<feature type="non-terminal residue" evidence="2">
    <location>
        <position position="1"/>
    </location>
</feature>
<dbReference type="PANTHER" id="PTHR33067:SF32">
    <property type="entry name" value="ASPARTIC PEPTIDASE DDI1-TYPE DOMAIN-CONTAINING PROTEIN"/>
    <property type="match status" value="1"/>
</dbReference>
<dbReference type="InterPro" id="IPR021109">
    <property type="entry name" value="Peptidase_aspartic_dom_sf"/>
</dbReference>
<feature type="region of interest" description="Disordered" evidence="1">
    <location>
        <begin position="1"/>
        <end position="31"/>
    </location>
</feature>
<name>A0AAQ3TNV1_PASNO</name>
<keyword evidence="3" id="KW-1185">Reference proteome</keyword>
<accession>A0AAQ3TNV1</accession>
<evidence type="ECO:0000313" key="3">
    <source>
        <dbReference type="Proteomes" id="UP001341281"/>
    </source>
</evidence>
<protein>
    <submittedName>
        <fullName evidence="2">Uncharacterized protein</fullName>
    </submittedName>
</protein>
<feature type="compositionally biased region" description="Basic and acidic residues" evidence="1">
    <location>
        <begin position="10"/>
        <end position="28"/>
    </location>
</feature>
<dbReference type="EMBL" id="CP144749">
    <property type="protein sequence ID" value="WVZ76576.1"/>
    <property type="molecule type" value="Genomic_DNA"/>
</dbReference>
<gene>
    <name evidence="2" type="ORF">U9M48_024541</name>
</gene>
<evidence type="ECO:0000256" key="1">
    <source>
        <dbReference type="SAM" id="MobiDB-lite"/>
    </source>
</evidence>
<feature type="non-terminal residue" evidence="2">
    <location>
        <position position="224"/>
    </location>
</feature>
<reference evidence="2 3" key="1">
    <citation type="submission" date="2024-02" db="EMBL/GenBank/DDBJ databases">
        <title>High-quality chromosome-scale genome assembly of Pensacola bahiagrass (Paspalum notatum Flugge var. saurae).</title>
        <authorList>
            <person name="Vega J.M."/>
            <person name="Podio M."/>
            <person name="Orjuela J."/>
            <person name="Siena L.A."/>
            <person name="Pessino S.C."/>
            <person name="Combes M.C."/>
            <person name="Mariac C."/>
            <person name="Albertini E."/>
            <person name="Pupilli F."/>
            <person name="Ortiz J.P.A."/>
            <person name="Leblanc O."/>
        </authorList>
    </citation>
    <scope>NUCLEOTIDE SEQUENCE [LARGE SCALE GENOMIC DNA]</scope>
    <source>
        <strain evidence="2">R1</strain>
        <tissue evidence="2">Leaf</tissue>
    </source>
</reference>
<sequence length="224" mass="25265">KEQKKKKTTKPKEKDDTENRPGAEEKTAPETLQHEFYGTTVLHFPPRNKRAAVDEQYSKFVEVIKKLYVTIPLLDAMQVPTYAKYLKDILNNKKPLPSAEIVHDRRVATILKQPQQKKKDPESPTIPCSIGNQDFNQALCDLRASVSVMPKVVFDKLNHAALAPTTMCLQLANQSIRHPTGIADDVPVKIRNFLIPVDFVVLDMEIDAKTPLILRLPFLSTADA</sequence>
<dbReference type="PANTHER" id="PTHR33067">
    <property type="entry name" value="RNA-DIRECTED DNA POLYMERASE-RELATED"/>
    <property type="match status" value="1"/>
</dbReference>
<proteinExistence type="predicted"/>
<dbReference type="Proteomes" id="UP001341281">
    <property type="component" value="Chromosome 05"/>
</dbReference>
<dbReference type="Gene3D" id="2.40.70.10">
    <property type="entry name" value="Acid Proteases"/>
    <property type="match status" value="1"/>
</dbReference>
<dbReference type="CDD" id="cd00303">
    <property type="entry name" value="retropepsin_like"/>
    <property type="match status" value="1"/>
</dbReference>
<evidence type="ECO:0000313" key="2">
    <source>
        <dbReference type="EMBL" id="WVZ76576.1"/>
    </source>
</evidence>